<dbReference type="AlphaFoldDB" id="A0A9Q0UWZ6"/>
<dbReference type="Pfam" id="PF03936">
    <property type="entry name" value="Terpene_synth_C"/>
    <property type="match status" value="1"/>
</dbReference>
<evidence type="ECO:0000256" key="4">
    <source>
        <dbReference type="ARBA" id="ARBA00023239"/>
    </source>
</evidence>
<dbReference type="InterPro" id="IPR008930">
    <property type="entry name" value="Terpenoid_cyclase/PrenylTrfase"/>
</dbReference>
<keyword evidence="4" id="KW-0456">Lyase</keyword>
<protein>
    <submittedName>
        <fullName evidence="6">(3S6E)-NEROLIDOL SYNTHASE 2 CHLOROPLASTIC/MITOCHONDRIAL-LIKE</fullName>
    </submittedName>
</protein>
<name>A0A9Q0UWZ6_9ROSI</name>
<feature type="domain" description="Terpene synthase metal-binding" evidence="5">
    <location>
        <begin position="178"/>
        <end position="383"/>
    </location>
</feature>
<comment type="cofactor">
    <cofactor evidence="1">
        <name>Mg(2+)</name>
        <dbReference type="ChEBI" id="CHEBI:18420"/>
    </cofactor>
</comment>
<evidence type="ECO:0000259" key="5">
    <source>
        <dbReference type="Pfam" id="PF03936"/>
    </source>
</evidence>
<dbReference type="SUPFAM" id="SSF48239">
    <property type="entry name" value="Terpenoid cyclases/Protein prenyltransferases"/>
    <property type="match status" value="1"/>
</dbReference>
<dbReference type="SUPFAM" id="SSF48576">
    <property type="entry name" value="Terpenoid synthases"/>
    <property type="match status" value="1"/>
</dbReference>
<dbReference type="PANTHER" id="PTHR31225:SF0">
    <property type="entry name" value="S-(+)-LINALOOL SYNTHASE, CHLOROPLASTIC"/>
    <property type="match status" value="1"/>
</dbReference>
<dbReference type="PANTHER" id="PTHR31225">
    <property type="entry name" value="OS04G0344100 PROTEIN-RELATED"/>
    <property type="match status" value="1"/>
</dbReference>
<dbReference type="Gene3D" id="1.50.10.130">
    <property type="entry name" value="Terpene synthase, N-terminal domain"/>
    <property type="match status" value="2"/>
</dbReference>
<evidence type="ECO:0000313" key="7">
    <source>
        <dbReference type="Proteomes" id="UP001151752"/>
    </source>
</evidence>
<gene>
    <name evidence="6" type="ORF">OIU74_003067</name>
</gene>
<dbReference type="InterPro" id="IPR008949">
    <property type="entry name" value="Isoprenoid_synthase_dom_sf"/>
</dbReference>
<evidence type="ECO:0000256" key="3">
    <source>
        <dbReference type="ARBA" id="ARBA00022842"/>
    </source>
</evidence>
<dbReference type="GO" id="GO:0016114">
    <property type="term" value="P:terpenoid biosynthetic process"/>
    <property type="evidence" value="ECO:0007669"/>
    <property type="project" value="InterPro"/>
</dbReference>
<evidence type="ECO:0000256" key="2">
    <source>
        <dbReference type="ARBA" id="ARBA00022723"/>
    </source>
</evidence>
<evidence type="ECO:0000313" key="6">
    <source>
        <dbReference type="EMBL" id="KAJ6738031.1"/>
    </source>
</evidence>
<keyword evidence="7" id="KW-1185">Reference proteome</keyword>
<organism evidence="6 7">
    <name type="scientific">Salix koriyanagi</name>
    <dbReference type="NCBI Taxonomy" id="2511006"/>
    <lineage>
        <taxon>Eukaryota</taxon>
        <taxon>Viridiplantae</taxon>
        <taxon>Streptophyta</taxon>
        <taxon>Embryophyta</taxon>
        <taxon>Tracheophyta</taxon>
        <taxon>Spermatophyta</taxon>
        <taxon>Magnoliopsida</taxon>
        <taxon>eudicotyledons</taxon>
        <taxon>Gunneridae</taxon>
        <taxon>Pentapetalae</taxon>
        <taxon>rosids</taxon>
        <taxon>fabids</taxon>
        <taxon>Malpighiales</taxon>
        <taxon>Salicaceae</taxon>
        <taxon>Saliceae</taxon>
        <taxon>Salix</taxon>
    </lineage>
</organism>
<dbReference type="InterPro" id="IPR050148">
    <property type="entry name" value="Terpene_synthase-like"/>
</dbReference>
<dbReference type="SMR" id="A0A9Q0UWZ6"/>
<reference evidence="6" key="1">
    <citation type="submission" date="2022-11" db="EMBL/GenBank/DDBJ databases">
        <authorList>
            <person name="Hyden B.L."/>
            <person name="Feng K."/>
            <person name="Yates T."/>
            <person name="Jawdy S."/>
            <person name="Smart L.B."/>
            <person name="Muchero W."/>
        </authorList>
    </citation>
    <scope>NUCLEOTIDE SEQUENCE</scope>
    <source>
        <tissue evidence="6">Shoot tip</tissue>
    </source>
</reference>
<accession>A0A9Q0UWZ6</accession>
<keyword evidence="2" id="KW-0479">Metal-binding</keyword>
<dbReference type="Gene3D" id="1.10.600.10">
    <property type="entry name" value="Farnesyl Diphosphate Synthase"/>
    <property type="match status" value="1"/>
</dbReference>
<dbReference type="EMBL" id="JAPFFM010000010">
    <property type="protein sequence ID" value="KAJ6738031.1"/>
    <property type="molecule type" value="Genomic_DNA"/>
</dbReference>
<dbReference type="InterPro" id="IPR005630">
    <property type="entry name" value="Terpene_synthase_metal-bd"/>
</dbReference>
<comment type="caution">
    <text evidence="6">The sequence shown here is derived from an EMBL/GenBank/DDBJ whole genome shotgun (WGS) entry which is preliminary data.</text>
</comment>
<dbReference type="GO" id="GO:0010333">
    <property type="term" value="F:terpene synthase activity"/>
    <property type="evidence" value="ECO:0007669"/>
    <property type="project" value="InterPro"/>
</dbReference>
<proteinExistence type="predicted"/>
<dbReference type="InterPro" id="IPR036965">
    <property type="entry name" value="Terpene_synth_N_sf"/>
</dbReference>
<dbReference type="Proteomes" id="UP001151752">
    <property type="component" value="Chromosome 4"/>
</dbReference>
<dbReference type="GO" id="GO:0000287">
    <property type="term" value="F:magnesium ion binding"/>
    <property type="evidence" value="ECO:0007669"/>
    <property type="project" value="InterPro"/>
</dbReference>
<keyword evidence="3" id="KW-0460">Magnesium</keyword>
<sequence>MAFSINGGGFSASFHLPSLDNEKRLRHGKMVKEIGYILNNTDRKDPLEGLVMIDTLQRLSIDYHFREEIESFLKAQYMNFRSPNHPPLEVFGLSMESEDILDEAGDFSARLLKRHESEIVANTLEHPYHKSLARVMVKNFLNNIDIRNENIKVFSEFAKIDYEIVRSIHQKEILQITKVDLTRPISLVYIIDDIFDLHGTLDDLSVFTEAVNEWDFTAANQLPESMKISLKALFDTTESISTNIFEKHGWNPIESLQKSWKKLCNAFLVEAKWFAQGEFPKSEEYLRNGIVSSGVHVILVHMFFLLGQGINKETVDFVDGFPPIITLTATILRLWDDLGTAKDENQDGNDGSYLECYTREHSNMTVERAREHVSQLISDAWKKLNRECLSRPSPFSSIFTKACLNVARMIPLMYSYDDSPSQESLKELMRSLAAHLEGQQPH</sequence>
<reference evidence="6" key="2">
    <citation type="journal article" date="2023" name="Int. J. Mol. Sci.">
        <title>De Novo Assembly and Annotation of 11 Diverse Shrub Willow (Salix) Genomes Reveals Novel Gene Organization in Sex-Linked Regions.</title>
        <authorList>
            <person name="Hyden B."/>
            <person name="Feng K."/>
            <person name="Yates T.B."/>
            <person name="Jawdy S."/>
            <person name="Cereghino C."/>
            <person name="Smart L.B."/>
            <person name="Muchero W."/>
        </authorList>
    </citation>
    <scope>NUCLEOTIDE SEQUENCE</scope>
    <source>
        <tissue evidence="6">Shoot tip</tissue>
    </source>
</reference>
<evidence type="ECO:0000256" key="1">
    <source>
        <dbReference type="ARBA" id="ARBA00001946"/>
    </source>
</evidence>